<feature type="region of interest" description="Disordered" evidence="1">
    <location>
        <begin position="102"/>
        <end position="129"/>
    </location>
</feature>
<feature type="region of interest" description="Disordered" evidence="1">
    <location>
        <begin position="1"/>
        <end position="39"/>
    </location>
</feature>
<keyword evidence="3" id="KW-1185">Reference proteome</keyword>
<feature type="compositionally biased region" description="Basic and acidic residues" evidence="1">
    <location>
        <begin position="1"/>
        <end position="13"/>
    </location>
</feature>
<feature type="compositionally biased region" description="Polar residues" evidence="1">
    <location>
        <begin position="190"/>
        <end position="201"/>
    </location>
</feature>
<feature type="non-terminal residue" evidence="2">
    <location>
        <position position="214"/>
    </location>
</feature>
<dbReference type="OrthoDB" id="7451270at2759"/>
<protein>
    <submittedName>
        <fullName evidence="2">Uncharacterized protein</fullName>
    </submittedName>
</protein>
<feature type="compositionally biased region" description="Basic and acidic residues" evidence="1">
    <location>
        <begin position="203"/>
        <end position="214"/>
    </location>
</feature>
<organism evidence="2 3">
    <name type="scientific">Brenthis ino</name>
    <name type="common">lesser marbled fritillary</name>
    <dbReference type="NCBI Taxonomy" id="405034"/>
    <lineage>
        <taxon>Eukaryota</taxon>
        <taxon>Metazoa</taxon>
        <taxon>Ecdysozoa</taxon>
        <taxon>Arthropoda</taxon>
        <taxon>Hexapoda</taxon>
        <taxon>Insecta</taxon>
        <taxon>Pterygota</taxon>
        <taxon>Neoptera</taxon>
        <taxon>Endopterygota</taxon>
        <taxon>Lepidoptera</taxon>
        <taxon>Glossata</taxon>
        <taxon>Ditrysia</taxon>
        <taxon>Papilionoidea</taxon>
        <taxon>Nymphalidae</taxon>
        <taxon>Heliconiinae</taxon>
        <taxon>Argynnini</taxon>
        <taxon>Brenthis</taxon>
    </lineage>
</organism>
<dbReference type="AlphaFoldDB" id="A0A8J9W9V0"/>
<gene>
    <name evidence="2" type="ORF">BINO364_LOCUS15389</name>
</gene>
<proteinExistence type="predicted"/>
<feature type="compositionally biased region" description="Basic and acidic residues" evidence="1">
    <location>
        <begin position="23"/>
        <end position="34"/>
    </location>
</feature>
<evidence type="ECO:0000256" key="1">
    <source>
        <dbReference type="SAM" id="MobiDB-lite"/>
    </source>
</evidence>
<evidence type="ECO:0000313" key="2">
    <source>
        <dbReference type="EMBL" id="CAH0730407.1"/>
    </source>
</evidence>
<feature type="region of interest" description="Disordered" evidence="1">
    <location>
        <begin position="168"/>
        <end position="214"/>
    </location>
</feature>
<dbReference type="Proteomes" id="UP000838878">
    <property type="component" value="Chromosome 8"/>
</dbReference>
<accession>A0A8J9W9V0</accession>
<name>A0A8J9W9V0_9NEOP</name>
<feature type="compositionally biased region" description="Polar residues" evidence="1">
    <location>
        <begin position="171"/>
        <end position="182"/>
    </location>
</feature>
<evidence type="ECO:0000313" key="3">
    <source>
        <dbReference type="Proteomes" id="UP000838878"/>
    </source>
</evidence>
<reference evidence="2" key="1">
    <citation type="submission" date="2021-12" db="EMBL/GenBank/DDBJ databases">
        <authorList>
            <person name="Martin H S."/>
        </authorList>
    </citation>
    <scope>NUCLEOTIDE SEQUENCE</scope>
</reference>
<sequence length="214" mass="24801">MDEGPEPMKDLKPAPKNPNSADQFRDAHEAEYEARAQASADKVDKVLQHNMAYPKLVDELDKRKSVIQINPNKTRNSNPKCIACDKLRQLAKLQKLKIKPRCCKPKPRRRSVSRKRRKRPRTKKAKNKKVTIQKTRRNYGDAYTSNIMKYFNIQSRNGRRKVLRSRGVEINDNTSQTDSVANTLKYPDTSEPSISSYNSYPSLDHEPLEKYMEP</sequence>
<dbReference type="EMBL" id="OV170228">
    <property type="protein sequence ID" value="CAH0730407.1"/>
    <property type="molecule type" value="Genomic_DNA"/>
</dbReference>